<gene>
    <name evidence="4" type="ORF">XENOCAPTIV_007459</name>
</gene>
<keyword evidence="1" id="KW-0175">Coiled coil</keyword>
<feature type="signal peptide" evidence="3">
    <location>
        <begin position="1"/>
        <end position="20"/>
    </location>
</feature>
<evidence type="ECO:0000313" key="5">
    <source>
        <dbReference type="Proteomes" id="UP001434883"/>
    </source>
</evidence>
<feature type="coiled-coil region" evidence="1">
    <location>
        <begin position="271"/>
        <end position="298"/>
    </location>
</feature>
<comment type="caution">
    <text evidence="4">The sequence shown here is derived from an EMBL/GenBank/DDBJ whole genome shotgun (WGS) entry which is preliminary data.</text>
</comment>
<feature type="compositionally biased region" description="Basic residues" evidence="2">
    <location>
        <begin position="195"/>
        <end position="210"/>
    </location>
</feature>
<name>A0ABV0QI50_9TELE</name>
<accession>A0ABV0QI50</accession>
<keyword evidence="5" id="KW-1185">Reference proteome</keyword>
<sequence>MWDLLVWLFVFFKQMSLVSEMKNWCLSKLQNMEDHFIGDSGTKLQRSSSLTDNLNEADGASNTLLPAELLCSPQLPELQKEHGLLGSCQAEPSRVEGGSANNYFVVHVENSPGDGSATCSTDVHRTSFMFISSASKDEVVRPKERPAVTHRKKQNLQKVNLVDTKVGRRQRHRASSLSPATERRCSSRDAERGLNRLRHHEKHSRSRTKSRGAAGIRTLEVFGDQSSGPSFAQERDNMHAVEVTQYFFEAVSTQMERWYERKVQEARWQADQKAQADKAALIERIASLEDELRVLRTSRPDAY</sequence>
<feature type="compositionally biased region" description="Basic and acidic residues" evidence="2">
    <location>
        <begin position="181"/>
        <end position="194"/>
    </location>
</feature>
<evidence type="ECO:0000313" key="4">
    <source>
        <dbReference type="EMBL" id="MEQ2195097.1"/>
    </source>
</evidence>
<evidence type="ECO:0008006" key="6">
    <source>
        <dbReference type="Google" id="ProtNLM"/>
    </source>
</evidence>
<organism evidence="4 5">
    <name type="scientific">Xenoophorus captivus</name>
    <dbReference type="NCBI Taxonomy" id="1517983"/>
    <lineage>
        <taxon>Eukaryota</taxon>
        <taxon>Metazoa</taxon>
        <taxon>Chordata</taxon>
        <taxon>Craniata</taxon>
        <taxon>Vertebrata</taxon>
        <taxon>Euteleostomi</taxon>
        <taxon>Actinopterygii</taxon>
        <taxon>Neopterygii</taxon>
        <taxon>Teleostei</taxon>
        <taxon>Neoteleostei</taxon>
        <taxon>Acanthomorphata</taxon>
        <taxon>Ovalentaria</taxon>
        <taxon>Atherinomorphae</taxon>
        <taxon>Cyprinodontiformes</taxon>
        <taxon>Goodeidae</taxon>
        <taxon>Xenoophorus</taxon>
    </lineage>
</organism>
<feature type="region of interest" description="Disordered" evidence="2">
    <location>
        <begin position="166"/>
        <end position="213"/>
    </location>
</feature>
<protein>
    <recommendedName>
        <fullName evidence="6">Ankyrin repeat domain-containing protein 6</fullName>
    </recommendedName>
</protein>
<evidence type="ECO:0000256" key="1">
    <source>
        <dbReference type="SAM" id="Coils"/>
    </source>
</evidence>
<evidence type="ECO:0000256" key="2">
    <source>
        <dbReference type="SAM" id="MobiDB-lite"/>
    </source>
</evidence>
<reference evidence="4 5" key="1">
    <citation type="submission" date="2021-06" db="EMBL/GenBank/DDBJ databases">
        <authorList>
            <person name="Palmer J.M."/>
        </authorList>
    </citation>
    <scope>NUCLEOTIDE SEQUENCE [LARGE SCALE GENOMIC DNA]</scope>
    <source>
        <strain evidence="4 5">XC_2019</strain>
        <tissue evidence="4">Muscle</tissue>
    </source>
</reference>
<dbReference type="Proteomes" id="UP001434883">
    <property type="component" value="Unassembled WGS sequence"/>
</dbReference>
<proteinExistence type="predicted"/>
<evidence type="ECO:0000256" key="3">
    <source>
        <dbReference type="SAM" id="SignalP"/>
    </source>
</evidence>
<dbReference type="EMBL" id="JAHRIN010010252">
    <property type="protein sequence ID" value="MEQ2195097.1"/>
    <property type="molecule type" value="Genomic_DNA"/>
</dbReference>
<keyword evidence="3" id="KW-0732">Signal</keyword>
<feature type="chain" id="PRO_5046474534" description="Ankyrin repeat domain-containing protein 6" evidence="3">
    <location>
        <begin position="21"/>
        <end position="303"/>
    </location>
</feature>